<dbReference type="InterPro" id="IPR036702">
    <property type="entry name" value="ComB-like_sf"/>
</dbReference>
<comment type="cofactor">
    <cofactor evidence="1">
        <name>Mg(2+)</name>
        <dbReference type="ChEBI" id="CHEBI:18420"/>
    </cofactor>
</comment>
<keyword evidence="5" id="KW-0378">Hydrolase</keyword>
<dbReference type="EMBL" id="CP003056">
    <property type="protein sequence ID" value="AEP02295.1"/>
    <property type="molecule type" value="Genomic_DNA"/>
</dbReference>
<evidence type="ECO:0000256" key="3">
    <source>
        <dbReference type="ARBA" id="ARBA00012953"/>
    </source>
</evidence>
<dbReference type="HOGENOM" id="CLU_070028_1_0_9"/>
<dbReference type="GO" id="GO:0050545">
    <property type="term" value="F:sulfopyruvate decarboxylase activity"/>
    <property type="evidence" value="ECO:0007669"/>
    <property type="project" value="TreeGrafter"/>
</dbReference>
<dbReference type="SUPFAM" id="SSF142823">
    <property type="entry name" value="ComB-like"/>
    <property type="match status" value="1"/>
</dbReference>
<dbReference type="Proteomes" id="UP000009283">
    <property type="component" value="Chromosome"/>
</dbReference>
<dbReference type="Pfam" id="PF04029">
    <property type="entry name" value="2-ph_phosp"/>
    <property type="match status" value="1"/>
</dbReference>
<evidence type="ECO:0000256" key="1">
    <source>
        <dbReference type="ARBA" id="ARBA00001946"/>
    </source>
</evidence>
<dbReference type="KEGG" id="bag:Bcoa_3121"/>
<protein>
    <recommendedName>
        <fullName evidence="4">Probable 2-phosphosulfolactate phosphatase</fullName>
        <ecNumber evidence="3">3.1.3.71</ecNumber>
    </recommendedName>
</protein>
<evidence type="ECO:0000256" key="7">
    <source>
        <dbReference type="ARBA" id="ARBA00033711"/>
    </source>
</evidence>
<proteinExistence type="inferred from homology"/>
<evidence type="ECO:0000256" key="2">
    <source>
        <dbReference type="ARBA" id="ARBA00009997"/>
    </source>
</evidence>
<evidence type="ECO:0000256" key="5">
    <source>
        <dbReference type="ARBA" id="ARBA00022801"/>
    </source>
</evidence>
<organism evidence="8 9">
    <name type="scientific">Heyndrickxia coagulans 36D1</name>
    <dbReference type="NCBI Taxonomy" id="345219"/>
    <lineage>
        <taxon>Bacteria</taxon>
        <taxon>Bacillati</taxon>
        <taxon>Bacillota</taxon>
        <taxon>Bacilli</taxon>
        <taxon>Bacillales</taxon>
        <taxon>Bacillaceae</taxon>
        <taxon>Heyndrickxia</taxon>
    </lineage>
</organism>
<evidence type="ECO:0000256" key="6">
    <source>
        <dbReference type="ARBA" id="ARBA00022842"/>
    </source>
</evidence>
<dbReference type="OrthoDB" id="4913at2"/>
<reference evidence="8 9" key="1">
    <citation type="journal article" date="2011" name="Stand. Genomic Sci.">
        <title>Complete Genome Sequence of a thermotolerant sporogenic lactic acid bacterium, Bacillus coagulans strain 36D1.</title>
        <authorList>
            <person name="Rhee M.S."/>
            <person name="Moritz B.E."/>
            <person name="Xie G."/>
            <person name="Glavina Del Rio T."/>
            <person name="Dalin E."/>
            <person name="Tice H."/>
            <person name="Bruce D."/>
            <person name="Goodwin L."/>
            <person name="Chertkov O."/>
            <person name="Brettin T."/>
            <person name="Han C."/>
            <person name="Detter C."/>
            <person name="Pitluck S."/>
            <person name="Land M.L."/>
            <person name="Patel M."/>
            <person name="Ou M."/>
            <person name="Harbrucker R."/>
            <person name="Ingram L.O."/>
            <person name="Shanmugam K.T."/>
        </authorList>
    </citation>
    <scope>NUCLEOTIDE SEQUENCE [LARGE SCALE GENOMIC DNA]</scope>
    <source>
        <strain evidence="8 9">36D1</strain>
    </source>
</reference>
<comment type="similarity">
    <text evidence="2">Belongs to the ComB family.</text>
</comment>
<dbReference type="RefSeq" id="WP_014098311.1">
    <property type="nucleotide sequence ID" value="NC_016023.1"/>
</dbReference>
<dbReference type="eggNOG" id="COG2045">
    <property type="taxonomic scope" value="Bacteria"/>
</dbReference>
<dbReference type="GO" id="GO:0000287">
    <property type="term" value="F:magnesium ion binding"/>
    <property type="evidence" value="ECO:0007669"/>
    <property type="project" value="InterPro"/>
</dbReference>
<dbReference type="EC" id="3.1.3.71" evidence="3"/>
<dbReference type="GO" id="GO:0050532">
    <property type="term" value="F:2-phosphosulfolactate phosphatase activity"/>
    <property type="evidence" value="ECO:0007669"/>
    <property type="project" value="UniProtKB-EC"/>
</dbReference>
<comment type="catalytic activity">
    <reaction evidence="7">
        <text>(2R)-O-phospho-3-sulfolactate + H2O = (2R)-3-sulfolactate + phosphate</text>
        <dbReference type="Rhea" id="RHEA:23416"/>
        <dbReference type="ChEBI" id="CHEBI:15377"/>
        <dbReference type="ChEBI" id="CHEBI:15597"/>
        <dbReference type="ChEBI" id="CHEBI:43474"/>
        <dbReference type="ChEBI" id="CHEBI:58738"/>
        <dbReference type="EC" id="3.1.3.71"/>
    </reaction>
</comment>
<dbReference type="InterPro" id="IPR005238">
    <property type="entry name" value="ComB-like"/>
</dbReference>
<gene>
    <name evidence="8" type="ORF">Bcoa_3121</name>
</gene>
<keyword evidence="6" id="KW-0460">Magnesium</keyword>
<dbReference type="PANTHER" id="PTHR37311">
    <property type="entry name" value="2-PHOSPHOSULFOLACTATE PHOSPHATASE-RELATED"/>
    <property type="match status" value="1"/>
</dbReference>
<accession>G2TPU9</accession>
<name>G2TPU9_HEYCO</name>
<evidence type="ECO:0000313" key="9">
    <source>
        <dbReference type="Proteomes" id="UP000009283"/>
    </source>
</evidence>
<evidence type="ECO:0000313" key="8">
    <source>
        <dbReference type="EMBL" id="AEP02295.1"/>
    </source>
</evidence>
<dbReference type="AlphaFoldDB" id="G2TPU9"/>
<dbReference type="Gene3D" id="3.90.1560.10">
    <property type="entry name" value="ComB-like"/>
    <property type="match status" value="1"/>
</dbReference>
<dbReference type="PANTHER" id="PTHR37311:SF1">
    <property type="entry name" value="2-PHOSPHOSULFOLACTATE PHOSPHATASE-RELATED"/>
    <property type="match status" value="1"/>
</dbReference>
<evidence type="ECO:0000256" key="4">
    <source>
        <dbReference type="ARBA" id="ARBA00021948"/>
    </source>
</evidence>
<sequence>MNIRIYQGNEMTPEDGDANIVIDVIRAFTVAHHAFLGGVKEIWLADSIETAFRIKNKYPHVLLTGERHGLPIPGFDFGHSPAAIAKQPLAGKTLVQTSTNGVKAVFHALHAKEVYVTGFSNAKTTAKWVRRKWKDKDNARINMIASHPTGEDDLACALYMESILTGSGTIKPESVIKEIVDASVAKKFLDPGQPAFNPADLEFCIKERDCGFVMKMDPTGEFPTIVRVEDEWPWFDTAFTQ</sequence>